<dbReference type="InterPro" id="IPR048268">
    <property type="entry name" value="Arginosuc_syn_C"/>
</dbReference>
<keyword evidence="12" id="KW-1185">Reference proteome</keyword>
<feature type="region of interest" description="Disordered" evidence="8">
    <location>
        <begin position="140"/>
        <end position="166"/>
    </location>
</feature>
<dbReference type="InterPro" id="IPR048267">
    <property type="entry name" value="Arginosuc_syn_N"/>
</dbReference>
<evidence type="ECO:0000256" key="5">
    <source>
        <dbReference type="ARBA" id="ARBA00022605"/>
    </source>
</evidence>
<evidence type="ECO:0000256" key="7">
    <source>
        <dbReference type="ARBA" id="ARBA00022840"/>
    </source>
</evidence>
<dbReference type="EMBL" id="JBICBM010000003">
    <property type="protein sequence ID" value="MFF9881619.1"/>
    <property type="molecule type" value="Genomic_DNA"/>
</dbReference>
<keyword evidence="5" id="KW-0028">Amino-acid biosynthesis</keyword>
<feature type="domain" description="Arginosuccinate synthase C-terminal" evidence="10">
    <location>
        <begin position="162"/>
        <end position="263"/>
    </location>
</feature>
<evidence type="ECO:0000256" key="1">
    <source>
        <dbReference type="ARBA" id="ARBA00004967"/>
    </source>
</evidence>
<name>A0ABW6YTE9_9ACTN</name>
<organism evidence="11 12">
    <name type="scientific">Streptomyces eurythermus</name>
    <dbReference type="NCBI Taxonomy" id="42237"/>
    <lineage>
        <taxon>Bacteria</taxon>
        <taxon>Bacillati</taxon>
        <taxon>Actinomycetota</taxon>
        <taxon>Actinomycetes</taxon>
        <taxon>Kitasatosporales</taxon>
        <taxon>Streptomycetaceae</taxon>
        <taxon>Streptomyces</taxon>
    </lineage>
</organism>
<evidence type="ECO:0000256" key="6">
    <source>
        <dbReference type="ARBA" id="ARBA00022741"/>
    </source>
</evidence>
<dbReference type="PANTHER" id="PTHR11587">
    <property type="entry name" value="ARGININOSUCCINATE SYNTHASE"/>
    <property type="match status" value="1"/>
</dbReference>
<keyword evidence="7" id="KW-0067">ATP-binding</keyword>
<dbReference type="InterPro" id="IPR001518">
    <property type="entry name" value="Arginosuc_synth"/>
</dbReference>
<reference evidence="11 12" key="1">
    <citation type="submission" date="2024-10" db="EMBL/GenBank/DDBJ databases">
        <title>The Natural Products Discovery Center: Release of the First 8490 Sequenced Strains for Exploring Actinobacteria Biosynthetic Diversity.</title>
        <authorList>
            <person name="Kalkreuter E."/>
            <person name="Kautsar S.A."/>
            <person name="Yang D."/>
            <person name="Bader C.D."/>
            <person name="Teijaro C.N."/>
            <person name="Fluegel L."/>
            <person name="Davis C.M."/>
            <person name="Simpson J.R."/>
            <person name="Lauterbach L."/>
            <person name="Steele A.D."/>
            <person name="Gui C."/>
            <person name="Meng S."/>
            <person name="Li G."/>
            <person name="Viehrig K."/>
            <person name="Ye F."/>
            <person name="Su P."/>
            <person name="Kiefer A.F."/>
            <person name="Nichols A."/>
            <person name="Cepeda A.J."/>
            <person name="Yan W."/>
            <person name="Fan B."/>
            <person name="Jiang Y."/>
            <person name="Adhikari A."/>
            <person name="Zheng C.-J."/>
            <person name="Schuster L."/>
            <person name="Cowan T.M."/>
            <person name="Smanski M.J."/>
            <person name="Chevrette M.G."/>
            <person name="De Carvalho L.P.S."/>
            <person name="Shen B."/>
        </authorList>
    </citation>
    <scope>NUCLEOTIDE SEQUENCE [LARGE SCALE GENOMIC DNA]</scope>
    <source>
        <strain evidence="11 12">NPDC013366</strain>
    </source>
</reference>
<dbReference type="PANTHER" id="PTHR11587:SF2">
    <property type="entry name" value="ARGININOSUCCINATE SYNTHASE"/>
    <property type="match status" value="1"/>
</dbReference>
<dbReference type="RefSeq" id="WP_051816138.1">
    <property type="nucleotide sequence ID" value="NZ_JBFACJ010000003.1"/>
</dbReference>
<evidence type="ECO:0000256" key="3">
    <source>
        <dbReference type="ARBA" id="ARBA00022571"/>
    </source>
</evidence>
<comment type="pathway">
    <text evidence="1">Amino-acid biosynthesis; L-arginine biosynthesis; L-arginine from L-ornithine and carbamoyl phosphate: step 2/3.</text>
</comment>
<evidence type="ECO:0000259" key="9">
    <source>
        <dbReference type="Pfam" id="PF00764"/>
    </source>
</evidence>
<feature type="domain" description="Arginosuccinate synthase-like N-terminal" evidence="9">
    <location>
        <begin position="30"/>
        <end position="142"/>
    </location>
</feature>
<keyword evidence="6" id="KW-0547">Nucleotide-binding</keyword>
<dbReference type="SUPFAM" id="SSF69864">
    <property type="entry name" value="Argininosuccinate synthetase, C-terminal domain"/>
    <property type="match status" value="1"/>
</dbReference>
<evidence type="ECO:0000313" key="11">
    <source>
        <dbReference type="EMBL" id="MFF9881619.1"/>
    </source>
</evidence>
<dbReference type="Pfam" id="PF20979">
    <property type="entry name" value="Arginosuc_syn_C"/>
    <property type="match status" value="1"/>
</dbReference>
<proteinExistence type="predicted"/>
<comment type="caution">
    <text evidence="11">The sequence shown here is derived from an EMBL/GenBank/DDBJ whole genome shotgun (WGS) entry which is preliminary data.</text>
</comment>
<keyword evidence="3" id="KW-0055">Arginine biosynthesis</keyword>
<protein>
    <recommendedName>
        <fullName evidence="2">argininosuccinate synthase</fullName>
        <ecNumber evidence="2">6.3.4.5</ecNumber>
    </recommendedName>
</protein>
<dbReference type="SUPFAM" id="SSF52402">
    <property type="entry name" value="Adenine nucleotide alpha hydrolases-like"/>
    <property type="match status" value="1"/>
</dbReference>
<dbReference type="Proteomes" id="UP001603418">
    <property type="component" value="Unassembled WGS sequence"/>
</dbReference>
<accession>A0ABW6YTE9</accession>
<evidence type="ECO:0000256" key="2">
    <source>
        <dbReference type="ARBA" id="ARBA00012286"/>
    </source>
</evidence>
<dbReference type="InterPro" id="IPR024074">
    <property type="entry name" value="AS_cat/multimer_dom_body"/>
</dbReference>
<dbReference type="EC" id="6.3.4.5" evidence="2"/>
<evidence type="ECO:0000259" key="10">
    <source>
        <dbReference type="Pfam" id="PF20979"/>
    </source>
</evidence>
<sequence length="264" mass="28959">MTTTEAANTAPSRLVRSFGRLAYLDPDRPVVTLFSGGLDSSYPLLRLRRMGLREVHAVSVDLGEDESGPYKRLVAEALGARLHLLDRRAEFADRFVAPAIAAQAVYLGIHPVSSTLSRPLIAETAVRLARSLGAQAVLHTANRSQNTPARAQRSAGTPGVRGRLLDDPERHEVPEEMYAWSRPTAAPGAIELLTVTVENGRPVALDGARLPLTELIELLNRRVGAYGLGRYSGLEHLDHGEKVLEIREMPAAWLLLSTYRHIER</sequence>
<evidence type="ECO:0000256" key="4">
    <source>
        <dbReference type="ARBA" id="ARBA00022598"/>
    </source>
</evidence>
<dbReference type="Pfam" id="PF00764">
    <property type="entry name" value="Arginosuc_synth"/>
    <property type="match status" value="1"/>
</dbReference>
<evidence type="ECO:0000256" key="8">
    <source>
        <dbReference type="SAM" id="MobiDB-lite"/>
    </source>
</evidence>
<keyword evidence="4" id="KW-0436">Ligase</keyword>
<dbReference type="InterPro" id="IPR014729">
    <property type="entry name" value="Rossmann-like_a/b/a_fold"/>
</dbReference>
<dbReference type="Gene3D" id="3.40.50.620">
    <property type="entry name" value="HUPs"/>
    <property type="match status" value="1"/>
</dbReference>
<gene>
    <name evidence="11" type="ORF">ACF1HC_08420</name>
</gene>
<dbReference type="Gene3D" id="3.90.1260.10">
    <property type="entry name" value="Argininosuccinate synthetase, chain A, domain 2"/>
    <property type="match status" value="1"/>
</dbReference>
<evidence type="ECO:0000313" key="12">
    <source>
        <dbReference type="Proteomes" id="UP001603418"/>
    </source>
</evidence>